<evidence type="ECO:0000256" key="3">
    <source>
        <dbReference type="ARBA" id="ARBA00022692"/>
    </source>
</evidence>
<protein>
    <submittedName>
        <fullName evidence="9">Mitochondrial calcium uniporter regulator 1</fullName>
    </submittedName>
</protein>
<dbReference type="InParanoid" id="A0A4W3IUI2"/>
<evidence type="ECO:0000256" key="2">
    <source>
        <dbReference type="ARBA" id="ARBA00007224"/>
    </source>
</evidence>
<keyword evidence="3 8" id="KW-0812">Transmembrane</keyword>
<keyword evidence="10" id="KW-1185">Reference proteome</keyword>
<dbReference type="PANTHER" id="PTHR14360">
    <property type="entry name" value="PROTEIN FMP32, MITOCHONDRIAL"/>
    <property type="match status" value="1"/>
</dbReference>
<feature type="transmembrane region" description="Helical" evidence="8">
    <location>
        <begin position="233"/>
        <end position="252"/>
    </location>
</feature>
<evidence type="ECO:0000313" key="10">
    <source>
        <dbReference type="Proteomes" id="UP000314986"/>
    </source>
</evidence>
<reference evidence="9" key="5">
    <citation type="submission" date="2025-09" db="UniProtKB">
        <authorList>
            <consortium name="Ensembl"/>
        </authorList>
    </citation>
    <scope>IDENTIFICATION</scope>
</reference>
<evidence type="ECO:0000313" key="9">
    <source>
        <dbReference type="Ensembl" id="ENSCMIP00000024315.1"/>
    </source>
</evidence>
<dbReference type="GO" id="GO:0005743">
    <property type="term" value="C:mitochondrial inner membrane"/>
    <property type="evidence" value="ECO:0007669"/>
    <property type="project" value="TreeGrafter"/>
</dbReference>
<dbReference type="GO" id="GO:0036444">
    <property type="term" value="P:calcium import into the mitochondrion"/>
    <property type="evidence" value="ECO:0007669"/>
    <property type="project" value="TreeGrafter"/>
</dbReference>
<dbReference type="Ensembl" id="ENSCMIT00000024722.1">
    <property type="protein sequence ID" value="ENSCMIP00000024315.1"/>
    <property type="gene ID" value="ENSCMIG00000010784.1"/>
</dbReference>
<keyword evidence="7 8" id="KW-0472">Membrane</keyword>
<dbReference type="Proteomes" id="UP000314986">
    <property type="component" value="Unassembled WGS sequence"/>
</dbReference>
<keyword evidence="6" id="KW-0496">Mitochondrion</keyword>
<evidence type="ECO:0000256" key="8">
    <source>
        <dbReference type="SAM" id="Phobius"/>
    </source>
</evidence>
<keyword evidence="5" id="KW-0175">Coiled coil</keyword>
<organism evidence="9 10">
    <name type="scientific">Callorhinchus milii</name>
    <name type="common">Ghost shark</name>
    <dbReference type="NCBI Taxonomy" id="7868"/>
    <lineage>
        <taxon>Eukaryota</taxon>
        <taxon>Metazoa</taxon>
        <taxon>Chordata</taxon>
        <taxon>Craniata</taxon>
        <taxon>Vertebrata</taxon>
        <taxon>Chondrichthyes</taxon>
        <taxon>Holocephali</taxon>
        <taxon>Chimaeriformes</taxon>
        <taxon>Callorhinchidae</taxon>
        <taxon>Callorhinchus</taxon>
    </lineage>
</organism>
<comment type="subcellular location">
    <subcellularLocation>
        <location evidence="1">Mitochondrion membrane</location>
    </subcellularLocation>
</comment>
<evidence type="ECO:0000256" key="7">
    <source>
        <dbReference type="ARBA" id="ARBA00023136"/>
    </source>
</evidence>
<dbReference type="InterPro" id="IPR024461">
    <property type="entry name" value="CCDC90-like"/>
</dbReference>
<reference evidence="10" key="2">
    <citation type="journal article" date="2007" name="PLoS Biol.">
        <title>Survey sequencing and comparative analysis of the elephant shark (Callorhinchus milii) genome.</title>
        <authorList>
            <person name="Venkatesh B."/>
            <person name="Kirkness E.F."/>
            <person name="Loh Y.H."/>
            <person name="Halpern A.L."/>
            <person name="Lee A.P."/>
            <person name="Johnson J."/>
            <person name="Dandona N."/>
            <person name="Viswanathan L.D."/>
            <person name="Tay A."/>
            <person name="Venter J.C."/>
            <person name="Strausberg R.L."/>
            <person name="Brenner S."/>
        </authorList>
    </citation>
    <scope>NUCLEOTIDE SEQUENCE [LARGE SCALE GENOMIC DNA]</scope>
</reference>
<keyword evidence="4 8" id="KW-1133">Transmembrane helix</keyword>
<accession>A0A4W3IUI2</accession>
<dbReference type="STRING" id="7868.ENSCMIP00000024315"/>
<reference evidence="10" key="3">
    <citation type="journal article" date="2014" name="Nature">
        <title>Elephant shark genome provides unique insights into gnathostome evolution.</title>
        <authorList>
            <consortium name="International Elephant Shark Genome Sequencing Consortium"/>
            <person name="Venkatesh B."/>
            <person name="Lee A.P."/>
            <person name="Ravi V."/>
            <person name="Maurya A.K."/>
            <person name="Lian M.M."/>
            <person name="Swann J.B."/>
            <person name="Ohta Y."/>
            <person name="Flajnik M.F."/>
            <person name="Sutoh Y."/>
            <person name="Kasahara M."/>
            <person name="Hoon S."/>
            <person name="Gangu V."/>
            <person name="Roy S.W."/>
            <person name="Irimia M."/>
            <person name="Korzh V."/>
            <person name="Kondrychyn I."/>
            <person name="Lim Z.W."/>
            <person name="Tay B.H."/>
            <person name="Tohari S."/>
            <person name="Kong K.W."/>
            <person name="Ho S."/>
            <person name="Lorente-Galdos B."/>
            <person name="Quilez J."/>
            <person name="Marques-Bonet T."/>
            <person name="Raney B.J."/>
            <person name="Ingham P.W."/>
            <person name="Tay A."/>
            <person name="Hillier L.W."/>
            <person name="Minx P."/>
            <person name="Boehm T."/>
            <person name="Wilson R.K."/>
            <person name="Brenner S."/>
            <person name="Warren W.C."/>
        </authorList>
    </citation>
    <scope>NUCLEOTIDE SEQUENCE [LARGE SCALE GENOMIC DNA]</scope>
</reference>
<comment type="similarity">
    <text evidence="2">Belongs to the CCDC90 family.</text>
</comment>
<evidence type="ECO:0000256" key="6">
    <source>
        <dbReference type="ARBA" id="ARBA00023128"/>
    </source>
</evidence>
<dbReference type="PANTHER" id="PTHR14360:SF11">
    <property type="entry name" value="MITOCHONDRIAL CALCIUM UNIPORTER REGULATOR 1"/>
    <property type="match status" value="1"/>
</dbReference>
<dbReference type="Pfam" id="PF07798">
    <property type="entry name" value="CCDC90-like"/>
    <property type="match status" value="1"/>
</dbReference>
<evidence type="ECO:0000256" key="1">
    <source>
        <dbReference type="ARBA" id="ARBA00004325"/>
    </source>
</evidence>
<sequence length="253" mass="28700">MSQSTSQNRLYIYGQNVAVSCAQQCPTNSHVSCFSSGDNLASFISELSTSTVCLQYDLRKVDLLPSEIQKFYFDTHAVVRLLEENGLSTDQSEVVVAALLKIMNSNMQMIYKDMVTKVQQEIMLQQIMSQIAGVKKDMIILEKSEFSALRAENESFQSLQDEVNKLSTSNKLDLNLDKSRVKEMVRGLCHFYLLKLFNSQQERAVTQTDRKIETEVAGLKTLLESHKLDTIKYLAGSVFTCLTIALGFYRVWM</sequence>
<dbReference type="GO" id="GO:0051561">
    <property type="term" value="P:positive regulation of mitochondrial calcium ion concentration"/>
    <property type="evidence" value="ECO:0007669"/>
    <property type="project" value="TreeGrafter"/>
</dbReference>
<proteinExistence type="inferred from homology"/>
<dbReference type="GeneTree" id="ENSGT00940000158957"/>
<dbReference type="Gene3D" id="1.20.5.340">
    <property type="match status" value="1"/>
</dbReference>
<dbReference type="AlphaFoldDB" id="A0A4W3IUI2"/>
<reference evidence="10" key="1">
    <citation type="journal article" date="2006" name="Science">
        <title>Ancient noncoding elements conserved in the human genome.</title>
        <authorList>
            <person name="Venkatesh B."/>
            <person name="Kirkness E.F."/>
            <person name="Loh Y.H."/>
            <person name="Halpern A.L."/>
            <person name="Lee A.P."/>
            <person name="Johnson J."/>
            <person name="Dandona N."/>
            <person name="Viswanathan L.D."/>
            <person name="Tay A."/>
            <person name="Venter J.C."/>
            <person name="Strausberg R.L."/>
            <person name="Brenner S."/>
        </authorList>
    </citation>
    <scope>NUCLEOTIDE SEQUENCE [LARGE SCALE GENOMIC DNA]</scope>
</reference>
<evidence type="ECO:0000256" key="5">
    <source>
        <dbReference type="ARBA" id="ARBA00023054"/>
    </source>
</evidence>
<dbReference type="FunFam" id="1.20.5.340:FF:000015">
    <property type="entry name" value="Mitochondrial calcium uniporter regulator 1"/>
    <property type="match status" value="1"/>
</dbReference>
<dbReference type="OMA" id="TMLETHK"/>
<evidence type="ECO:0000256" key="4">
    <source>
        <dbReference type="ARBA" id="ARBA00022989"/>
    </source>
</evidence>
<reference evidence="9" key="4">
    <citation type="submission" date="2025-08" db="UniProtKB">
        <authorList>
            <consortium name="Ensembl"/>
        </authorList>
    </citation>
    <scope>IDENTIFICATION</scope>
</reference>
<name>A0A4W3IUI2_CALMI</name>